<evidence type="ECO:0000259" key="3">
    <source>
        <dbReference type="Pfam" id="PF08212"/>
    </source>
</evidence>
<comment type="subunit">
    <text evidence="2">Homodimer.</text>
</comment>
<dbReference type="Proteomes" id="UP000242857">
    <property type="component" value="Unassembled WGS sequence"/>
</dbReference>
<comment type="subcellular location">
    <subcellularLocation>
        <location evidence="2">Cell outer membrane</location>
    </subcellularLocation>
</comment>
<proteinExistence type="inferred from homology"/>
<evidence type="ECO:0000256" key="1">
    <source>
        <dbReference type="ARBA" id="ARBA00006889"/>
    </source>
</evidence>
<feature type="domain" description="Lipocalin/cytosolic fatty-acid binding" evidence="3">
    <location>
        <begin position="35"/>
        <end position="170"/>
    </location>
</feature>
<keyword evidence="5" id="KW-1185">Reference proteome</keyword>
<evidence type="ECO:0000313" key="5">
    <source>
        <dbReference type="Proteomes" id="UP000242857"/>
    </source>
</evidence>
<dbReference type="SUPFAM" id="SSF50814">
    <property type="entry name" value="Lipocalins"/>
    <property type="match status" value="1"/>
</dbReference>
<dbReference type="Gene3D" id="2.40.128.20">
    <property type="match status" value="1"/>
</dbReference>
<dbReference type="STRING" id="213588.SAMN02745204_01525"/>
<dbReference type="OrthoDB" id="9793905at2"/>
<keyword evidence="2" id="KW-0446">Lipid-binding</keyword>
<feature type="chain" id="PRO_5013435258" description="Outer membrane lipoprotein Blc" evidence="2">
    <location>
        <begin position="23"/>
        <end position="184"/>
    </location>
</feature>
<dbReference type="InterPro" id="IPR022271">
    <property type="entry name" value="Lipocalin_ApoD"/>
</dbReference>
<dbReference type="GO" id="GO:0006950">
    <property type="term" value="P:response to stress"/>
    <property type="evidence" value="ECO:0007669"/>
    <property type="project" value="UniProtKB-ARBA"/>
</dbReference>
<evidence type="ECO:0000256" key="2">
    <source>
        <dbReference type="PIRNR" id="PIRNR036893"/>
    </source>
</evidence>
<dbReference type="PIRSF" id="PIRSF036893">
    <property type="entry name" value="Lipocalin_ApoD"/>
    <property type="match status" value="1"/>
</dbReference>
<dbReference type="InterPro" id="IPR000566">
    <property type="entry name" value="Lipocln_cytosolic_FA-bd_dom"/>
</dbReference>
<dbReference type="InterPro" id="IPR012674">
    <property type="entry name" value="Calycin"/>
</dbReference>
<evidence type="ECO:0000313" key="4">
    <source>
        <dbReference type="EMBL" id="SHE97388.1"/>
    </source>
</evidence>
<keyword evidence="2 4" id="KW-0449">Lipoprotein</keyword>
<dbReference type="GO" id="GO:0008289">
    <property type="term" value="F:lipid binding"/>
    <property type="evidence" value="ECO:0007669"/>
    <property type="project" value="UniProtKB-UniRule"/>
</dbReference>
<keyword evidence="2" id="KW-0732">Signal</keyword>
<gene>
    <name evidence="4" type="ORF">SAMN02745204_01525</name>
</gene>
<dbReference type="EMBL" id="FQUK01000023">
    <property type="protein sequence ID" value="SHE97388.1"/>
    <property type="molecule type" value="Genomic_DNA"/>
</dbReference>
<feature type="signal peptide" evidence="2">
    <location>
        <begin position="1"/>
        <end position="22"/>
    </location>
</feature>
<accession>A0A1M4XVD7</accession>
<dbReference type="PRINTS" id="PR01171">
    <property type="entry name" value="BCTLIPOCALIN"/>
</dbReference>
<name>A0A1M4XVD7_9GAMM</name>
<keyword evidence="2" id="KW-0998">Cell outer membrane</keyword>
<dbReference type="InterPro" id="IPR047202">
    <property type="entry name" value="Lipocalin_Blc-like_dom"/>
</dbReference>
<dbReference type="RefSeq" id="WP_072756019.1">
    <property type="nucleotide sequence ID" value="NZ_FQUK01000023.1"/>
</dbReference>
<keyword evidence="2" id="KW-0472">Membrane</keyword>
<protein>
    <recommendedName>
        <fullName evidence="2">Outer membrane lipoprotein Blc</fullName>
    </recommendedName>
</protein>
<reference evidence="5" key="1">
    <citation type="submission" date="2016-11" db="EMBL/GenBank/DDBJ databases">
        <authorList>
            <person name="Varghese N."/>
            <person name="Submissions S."/>
        </authorList>
    </citation>
    <scope>NUCLEOTIDE SEQUENCE [LARGE SCALE GENOMIC DNA]</scope>
    <source>
        <strain evidence="5">DSM 14834</strain>
    </source>
</reference>
<dbReference type="CDD" id="cd19438">
    <property type="entry name" value="lipocalin_Blc-like"/>
    <property type="match status" value="1"/>
</dbReference>
<dbReference type="InterPro" id="IPR002446">
    <property type="entry name" value="Lipocalin_bac"/>
</dbReference>
<dbReference type="PANTHER" id="PTHR10612:SF34">
    <property type="entry name" value="APOLIPOPROTEIN D"/>
    <property type="match status" value="1"/>
</dbReference>
<sequence length="184" mass="20979">MSRRLTRWRMLWLTLVFSCAQAAARLPPIPAVAQLDLPRFMGSWYLVGGIPTPFERHAWNAVQTYTLRDDGSILTTLTFHEKRADGPRRHTEAPATVRPGTGNAVWDVRVFGPFKSQYKVVWLRADYGAMLVARDARDYAWLFSRTPQVSAADRAHARQLLADAGYPLEHWRDIPHTARTGSHR</sequence>
<dbReference type="AlphaFoldDB" id="A0A1M4XVD7"/>
<comment type="similarity">
    <text evidence="1 2">Belongs to the calycin superfamily. Lipocalin family.</text>
</comment>
<organism evidence="4 5">
    <name type="scientific">Thermomonas hydrothermalis</name>
    <dbReference type="NCBI Taxonomy" id="213588"/>
    <lineage>
        <taxon>Bacteria</taxon>
        <taxon>Pseudomonadati</taxon>
        <taxon>Pseudomonadota</taxon>
        <taxon>Gammaproteobacteria</taxon>
        <taxon>Lysobacterales</taxon>
        <taxon>Lysobacteraceae</taxon>
        <taxon>Thermomonas</taxon>
    </lineage>
</organism>
<dbReference type="GO" id="GO:0009279">
    <property type="term" value="C:cell outer membrane"/>
    <property type="evidence" value="ECO:0007669"/>
    <property type="project" value="UniProtKB-SubCell"/>
</dbReference>
<dbReference type="PANTHER" id="PTHR10612">
    <property type="entry name" value="APOLIPOPROTEIN D"/>
    <property type="match status" value="1"/>
</dbReference>
<comment type="function">
    <text evidence="2">Involved in the storage or transport of lipids necessary for membrane maintenance under stressful conditions. Displays a binding preference for lysophospholipids.</text>
</comment>
<dbReference type="Pfam" id="PF08212">
    <property type="entry name" value="Lipocalin_2"/>
    <property type="match status" value="1"/>
</dbReference>